<organism evidence="2 3">
    <name type="scientific">Russula ochroleuca</name>
    <dbReference type="NCBI Taxonomy" id="152965"/>
    <lineage>
        <taxon>Eukaryota</taxon>
        <taxon>Fungi</taxon>
        <taxon>Dikarya</taxon>
        <taxon>Basidiomycota</taxon>
        <taxon>Agaricomycotina</taxon>
        <taxon>Agaricomycetes</taxon>
        <taxon>Russulales</taxon>
        <taxon>Russulaceae</taxon>
        <taxon>Russula</taxon>
    </lineage>
</organism>
<protein>
    <submittedName>
        <fullName evidence="2">Uncharacterized protein</fullName>
    </submittedName>
</protein>
<feature type="region of interest" description="Disordered" evidence="1">
    <location>
        <begin position="196"/>
        <end position="229"/>
    </location>
</feature>
<evidence type="ECO:0000256" key="1">
    <source>
        <dbReference type="SAM" id="MobiDB-lite"/>
    </source>
</evidence>
<dbReference type="OrthoDB" id="3211104at2759"/>
<reference evidence="2" key="1">
    <citation type="submission" date="2019-10" db="EMBL/GenBank/DDBJ databases">
        <authorList>
            <consortium name="DOE Joint Genome Institute"/>
            <person name="Kuo A."/>
            <person name="Miyauchi S."/>
            <person name="Kiss E."/>
            <person name="Drula E."/>
            <person name="Kohler A."/>
            <person name="Sanchez-Garcia M."/>
            <person name="Andreopoulos B."/>
            <person name="Barry K.W."/>
            <person name="Bonito G."/>
            <person name="Buee M."/>
            <person name="Carver A."/>
            <person name="Chen C."/>
            <person name="Cichocki N."/>
            <person name="Clum A."/>
            <person name="Culley D."/>
            <person name="Crous P.W."/>
            <person name="Fauchery L."/>
            <person name="Girlanda M."/>
            <person name="Hayes R."/>
            <person name="Keri Z."/>
            <person name="LaButti K."/>
            <person name="Lipzen A."/>
            <person name="Lombard V."/>
            <person name="Magnuson J."/>
            <person name="Maillard F."/>
            <person name="Morin E."/>
            <person name="Murat C."/>
            <person name="Nolan M."/>
            <person name="Ohm R."/>
            <person name="Pangilinan J."/>
            <person name="Pereira M."/>
            <person name="Perotto S."/>
            <person name="Peter M."/>
            <person name="Riley R."/>
            <person name="Sitrit Y."/>
            <person name="Stielow B."/>
            <person name="Szollosi G."/>
            <person name="Zifcakova L."/>
            <person name="Stursova M."/>
            <person name="Spatafora J.W."/>
            <person name="Tedersoo L."/>
            <person name="Vaario L.-M."/>
            <person name="Yamada A."/>
            <person name="Yan M."/>
            <person name="Wang P."/>
            <person name="Xu J."/>
            <person name="Bruns T."/>
            <person name="Baldrian P."/>
            <person name="Vilgalys R."/>
            <person name="Henrissat B."/>
            <person name="Grigoriev I.V."/>
            <person name="Hibbett D."/>
            <person name="Nagy L.G."/>
            <person name="Martin F.M."/>
        </authorList>
    </citation>
    <scope>NUCLEOTIDE SEQUENCE</scope>
    <source>
        <strain evidence="2">Prilba</strain>
    </source>
</reference>
<gene>
    <name evidence="2" type="ORF">DFH94DRAFT_848952</name>
</gene>
<feature type="compositionally biased region" description="Low complexity" evidence="1">
    <location>
        <begin position="216"/>
        <end position="229"/>
    </location>
</feature>
<reference evidence="2" key="2">
    <citation type="journal article" date="2020" name="Nat. Commun.">
        <title>Large-scale genome sequencing of mycorrhizal fungi provides insights into the early evolution of symbiotic traits.</title>
        <authorList>
            <person name="Miyauchi S."/>
            <person name="Kiss E."/>
            <person name="Kuo A."/>
            <person name="Drula E."/>
            <person name="Kohler A."/>
            <person name="Sanchez-Garcia M."/>
            <person name="Morin E."/>
            <person name="Andreopoulos B."/>
            <person name="Barry K.W."/>
            <person name="Bonito G."/>
            <person name="Buee M."/>
            <person name="Carver A."/>
            <person name="Chen C."/>
            <person name="Cichocki N."/>
            <person name="Clum A."/>
            <person name="Culley D."/>
            <person name="Crous P.W."/>
            <person name="Fauchery L."/>
            <person name="Girlanda M."/>
            <person name="Hayes R.D."/>
            <person name="Keri Z."/>
            <person name="LaButti K."/>
            <person name="Lipzen A."/>
            <person name="Lombard V."/>
            <person name="Magnuson J."/>
            <person name="Maillard F."/>
            <person name="Murat C."/>
            <person name="Nolan M."/>
            <person name="Ohm R.A."/>
            <person name="Pangilinan J."/>
            <person name="Pereira M.F."/>
            <person name="Perotto S."/>
            <person name="Peter M."/>
            <person name="Pfister S."/>
            <person name="Riley R."/>
            <person name="Sitrit Y."/>
            <person name="Stielow J.B."/>
            <person name="Szollosi G."/>
            <person name="Zifcakova L."/>
            <person name="Stursova M."/>
            <person name="Spatafora J.W."/>
            <person name="Tedersoo L."/>
            <person name="Vaario L.M."/>
            <person name="Yamada A."/>
            <person name="Yan M."/>
            <person name="Wang P."/>
            <person name="Xu J."/>
            <person name="Bruns T."/>
            <person name="Baldrian P."/>
            <person name="Vilgalys R."/>
            <person name="Dunand C."/>
            <person name="Henrissat B."/>
            <person name="Grigoriev I.V."/>
            <person name="Hibbett D."/>
            <person name="Nagy L.G."/>
            <person name="Martin F.M."/>
        </authorList>
    </citation>
    <scope>NUCLEOTIDE SEQUENCE</scope>
    <source>
        <strain evidence="2">Prilba</strain>
    </source>
</reference>
<evidence type="ECO:0000313" key="2">
    <source>
        <dbReference type="EMBL" id="KAF8463404.1"/>
    </source>
</evidence>
<dbReference type="EMBL" id="WHVB01000071">
    <property type="protein sequence ID" value="KAF8463404.1"/>
    <property type="molecule type" value="Genomic_DNA"/>
</dbReference>
<accession>A0A9P5JTW9</accession>
<dbReference type="Proteomes" id="UP000759537">
    <property type="component" value="Unassembled WGS sequence"/>
</dbReference>
<sequence length="329" mass="36759">MTAPPPTKRVELEHVIQHSDLALCVVSGQGVLRCPDMPIVVDQEKSGTRLVIVTFVAPPNEAFQLFVCNHRYYDVGADVTFGGQYLGKWLISHEPRLWHHIAGDSPFRFHESYSRRSKVFGRTIFEIRFHHLHKVEEGSQQAGLVPVIRGHPSPEDDLGCIRPGNDVLQSTFVPLDDQFLTFVILFYPQVPTTTTFPSLSTTPTTSPESGFARPPSSSSRTGSARISDSIPQMSDDELQWALTKYKDSRLLLPARLIPGLWGKITVERFCRQYELPEDIASVLTQMDVKDAHGLSSVHLRDLQDNGLALRSINMLRLAVIRFSSDSGGV</sequence>
<feature type="compositionally biased region" description="Low complexity" evidence="1">
    <location>
        <begin position="196"/>
        <end position="209"/>
    </location>
</feature>
<dbReference type="AlphaFoldDB" id="A0A9P5JTW9"/>
<comment type="caution">
    <text evidence="2">The sequence shown here is derived from an EMBL/GenBank/DDBJ whole genome shotgun (WGS) entry which is preliminary data.</text>
</comment>
<proteinExistence type="predicted"/>
<evidence type="ECO:0000313" key="3">
    <source>
        <dbReference type="Proteomes" id="UP000759537"/>
    </source>
</evidence>
<keyword evidence="3" id="KW-1185">Reference proteome</keyword>
<name>A0A9P5JTW9_9AGAM</name>